<gene>
    <name evidence="2" type="ORF">KDW_55850</name>
</gene>
<name>A0A5J4KUZ6_9CHLR</name>
<dbReference type="GO" id="GO:0008081">
    <property type="term" value="F:phosphoric diester hydrolase activity"/>
    <property type="evidence" value="ECO:0007669"/>
    <property type="project" value="InterPro"/>
</dbReference>
<evidence type="ECO:0000313" key="3">
    <source>
        <dbReference type="Proteomes" id="UP000326912"/>
    </source>
</evidence>
<dbReference type="PANTHER" id="PTHR43805">
    <property type="entry name" value="GLYCEROPHOSPHORYL DIESTER PHOSPHODIESTERASE"/>
    <property type="match status" value="1"/>
</dbReference>
<feature type="domain" description="GP-PDE" evidence="1">
    <location>
        <begin position="18"/>
        <end position="285"/>
    </location>
</feature>
<dbReference type="Proteomes" id="UP000326912">
    <property type="component" value="Unassembled WGS sequence"/>
</dbReference>
<dbReference type="PANTHER" id="PTHR43805:SF1">
    <property type="entry name" value="GP-PDE DOMAIN-CONTAINING PROTEIN"/>
    <property type="match status" value="1"/>
</dbReference>
<reference evidence="2 3" key="1">
    <citation type="submission" date="2019-10" db="EMBL/GenBank/DDBJ databases">
        <title>Dictyobacter vulcani sp. nov., within the class Ktedonobacteria, isolated from soil of volcanic Mt. Zao.</title>
        <authorList>
            <person name="Zheng Y."/>
            <person name="Wang C.M."/>
            <person name="Sakai Y."/>
            <person name="Abe K."/>
            <person name="Yokota A."/>
            <person name="Yabe S."/>
        </authorList>
    </citation>
    <scope>NUCLEOTIDE SEQUENCE [LARGE SCALE GENOMIC DNA]</scope>
    <source>
        <strain evidence="2 3">W12</strain>
    </source>
</reference>
<dbReference type="PROSITE" id="PS51704">
    <property type="entry name" value="GP_PDE"/>
    <property type="match status" value="1"/>
</dbReference>
<dbReference type="EMBL" id="BKZW01000003">
    <property type="protein sequence ID" value="GER91423.1"/>
    <property type="molecule type" value="Genomic_DNA"/>
</dbReference>
<dbReference type="Pfam" id="PF03009">
    <property type="entry name" value="GDPD"/>
    <property type="match status" value="1"/>
</dbReference>
<dbReference type="SUPFAM" id="SSF51695">
    <property type="entry name" value="PLC-like phosphodiesterases"/>
    <property type="match status" value="1"/>
</dbReference>
<evidence type="ECO:0000259" key="1">
    <source>
        <dbReference type="PROSITE" id="PS51704"/>
    </source>
</evidence>
<keyword evidence="3" id="KW-1185">Reference proteome</keyword>
<comment type="caution">
    <text evidence="2">The sequence shown here is derived from an EMBL/GenBank/DDBJ whole genome shotgun (WGS) entry which is preliminary data.</text>
</comment>
<dbReference type="Gene3D" id="3.20.20.190">
    <property type="entry name" value="Phosphatidylinositol (PI) phosphodiesterase"/>
    <property type="match status" value="1"/>
</dbReference>
<dbReference type="AlphaFoldDB" id="A0A5J4KUZ6"/>
<protein>
    <submittedName>
        <fullName evidence="2">Glycerophosphoryl diester phosphodiesterase</fullName>
    </submittedName>
</protein>
<evidence type="ECO:0000313" key="2">
    <source>
        <dbReference type="EMBL" id="GER91423.1"/>
    </source>
</evidence>
<accession>A0A5J4KUZ6</accession>
<dbReference type="InterPro" id="IPR030395">
    <property type="entry name" value="GP_PDE_dom"/>
</dbReference>
<organism evidence="2 3">
    <name type="scientific">Dictyobacter vulcani</name>
    <dbReference type="NCBI Taxonomy" id="2607529"/>
    <lineage>
        <taxon>Bacteria</taxon>
        <taxon>Bacillati</taxon>
        <taxon>Chloroflexota</taxon>
        <taxon>Ktedonobacteria</taxon>
        <taxon>Ktedonobacterales</taxon>
        <taxon>Dictyobacteraceae</taxon>
        <taxon>Dictyobacter</taxon>
    </lineage>
</organism>
<sequence length="291" mass="32093">MANGALSQPYITKGLTNQTCVAARMLPPAHPYLENTIASMDAAFKLGADVVEFDVQSTKDGKFAVFHDWNLDCRTNGKGVTTTYTLAELQKLDIGYGYTADGGKTFPFRGKGIGLMPSLEEVLKAFPDRPLRVDIKSDNYQEGVRLADILSALPAPFQKLLTVEGGDQPIDAVHQQLPQMRVVSKAIIQNCVLQYVAIGWTGYVPPACRNIELQLPDKVAPWLWGWPNRFLDRMDAHNTRVVLVQGNGTQDFSSGFDTPGDLKNLPTGYDAGIWTNRIDQIAPVIHPKSYK</sequence>
<proteinExistence type="predicted"/>
<dbReference type="GO" id="GO:0006629">
    <property type="term" value="P:lipid metabolic process"/>
    <property type="evidence" value="ECO:0007669"/>
    <property type="project" value="InterPro"/>
</dbReference>
<dbReference type="InterPro" id="IPR017946">
    <property type="entry name" value="PLC-like_Pdiesterase_TIM-brl"/>
</dbReference>